<organism evidence="1 2">
    <name type="scientific">Populus alba</name>
    <name type="common">White poplar</name>
    <dbReference type="NCBI Taxonomy" id="43335"/>
    <lineage>
        <taxon>Eukaryota</taxon>
        <taxon>Viridiplantae</taxon>
        <taxon>Streptophyta</taxon>
        <taxon>Embryophyta</taxon>
        <taxon>Tracheophyta</taxon>
        <taxon>Spermatophyta</taxon>
        <taxon>Magnoliopsida</taxon>
        <taxon>eudicotyledons</taxon>
        <taxon>Gunneridae</taxon>
        <taxon>Pentapetalae</taxon>
        <taxon>rosids</taxon>
        <taxon>fabids</taxon>
        <taxon>Malpighiales</taxon>
        <taxon>Salicaceae</taxon>
        <taxon>Saliceae</taxon>
        <taxon>Populus</taxon>
    </lineage>
</organism>
<accession>A0ACC4BMP4</accession>
<proteinExistence type="predicted"/>
<dbReference type="Proteomes" id="UP000309997">
    <property type="component" value="Unassembled WGS sequence"/>
</dbReference>
<dbReference type="EMBL" id="RCHU02000010">
    <property type="protein sequence ID" value="KAL3579288.1"/>
    <property type="molecule type" value="Genomic_DNA"/>
</dbReference>
<gene>
    <name evidence="1" type="ORF">D5086_020792</name>
</gene>
<sequence>MVANHPETSKINEAKVRMWYLGRHRMVGSAFNMPYCLLLLIGLRIGSLEPHETVSCCNVSLVPRITLWVEYESHCSTARIPPATVLVLC</sequence>
<reference evidence="1 2" key="1">
    <citation type="journal article" date="2024" name="Plant Biotechnol. J.">
        <title>Genome and CRISPR/Cas9 system of a widespread forest tree (Populus alba) in the world.</title>
        <authorList>
            <person name="Liu Y.J."/>
            <person name="Jiang P.F."/>
            <person name="Han X.M."/>
            <person name="Li X.Y."/>
            <person name="Wang H.M."/>
            <person name="Wang Y.J."/>
            <person name="Wang X.X."/>
            <person name="Zeng Q.Y."/>
        </authorList>
    </citation>
    <scope>NUCLEOTIDE SEQUENCE [LARGE SCALE GENOMIC DNA]</scope>
    <source>
        <strain evidence="2">cv. PAL-ZL1</strain>
    </source>
</reference>
<protein>
    <submittedName>
        <fullName evidence="1">Uncharacterized protein</fullName>
    </submittedName>
</protein>
<keyword evidence="2" id="KW-1185">Reference proteome</keyword>
<name>A0ACC4BMP4_POPAL</name>
<evidence type="ECO:0000313" key="1">
    <source>
        <dbReference type="EMBL" id="KAL3579288.1"/>
    </source>
</evidence>
<comment type="caution">
    <text evidence="1">The sequence shown here is derived from an EMBL/GenBank/DDBJ whole genome shotgun (WGS) entry which is preliminary data.</text>
</comment>
<evidence type="ECO:0000313" key="2">
    <source>
        <dbReference type="Proteomes" id="UP000309997"/>
    </source>
</evidence>